<dbReference type="PROSITE" id="PS00018">
    <property type="entry name" value="EF_HAND_1"/>
    <property type="match status" value="1"/>
</dbReference>
<dbReference type="PROSITE" id="PS50222">
    <property type="entry name" value="EF_HAND_2"/>
    <property type="match status" value="1"/>
</dbReference>
<name>A0A8X6MQ07_NEPPI</name>
<evidence type="ECO:0000259" key="3">
    <source>
        <dbReference type="PROSITE" id="PS50222"/>
    </source>
</evidence>
<feature type="domain" description="EF-hand" evidence="3">
    <location>
        <begin position="187"/>
        <end position="222"/>
    </location>
</feature>
<dbReference type="Gene3D" id="1.10.238.10">
    <property type="entry name" value="EF-hand"/>
    <property type="match status" value="1"/>
</dbReference>
<dbReference type="InterPro" id="IPR002048">
    <property type="entry name" value="EF_hand_dom"/>
</dbReference>
<keyword evidence="2" id="KW-0175">Coiled coil</keyword>
<keyword evidence="1" id="KW-0106">Calcium</keyword>
<gene>
    <name evidence="4" type="primary">X975_16825</name>
    <name evidence="4" type="ORF">NPIL_161091</name>
</gene>
<dbReference type="GO" id="GO:0005509">
    <property type="term" value="F:calcium ion binding"/>
    <property type="evidence" value="ECO:0007669"/>
    <property type="project" value="InterPro"/>
</dbReference>
<protein>
    <submittedName>
        <fullName evidence="4">EF-hand domain-containing protein</fullName>
    </submittedName>
</protein>
<dbReference type="InterPro" id="IPR011992">
    <property type="entry name" value="EF-hand-dom_pair"/>
</dbReference>
<evidence type="ECO:0000313" key="4">
    <source>
        <dbReference type="EMBL" id="GFS71748.1"/>
    </source>
</evidence>
<proteinExistence type="predicted"/>
<dbReference type="EMBL" id="BMAW01095760">
    <property type="protein sequence ID" value="GFS71748.1"/>
    <property type="molecule type" value="Genomic_DNA"/>
</dbReference>
<dbReference type="SUPFAM" id="SSF47473">
    <property type="entry name" value="EF-hand"/>
    <property type="match status" value="1"/>
</dbReference>
<dbReference type="Proteomes" id="UP000887013">
    <property type="component" value="Unassembled WGS sequence"/>
</dbReference>
<evidence type="ECO:0000313" key="5">
    <source>
        <dbReference type="Proteomes" id="UP000887013"/>
    </source>
</evidence>
<evidence type="ECO:0000256" key="2">
    <source>
        <dbReference type="SAM" id="Coils"/>
    </source>
</evidence>
<keyword evidence="5" id="KW-1185">Reference proteome</keyword>
<evidence type="ECO:0000256" key="1">
    <source>
        <dbReference type="ARBA" id="ARBA00022837"/>
    </source>
</evidence>
<dbReference type="AlphaFoldDB" id="A0A8X6MQ07"/>
<sequence>MTGVVFRFLQLIVLEKRLRIPAGKWRYGIEKSSQHRIIFQFGSSEVHLFNTTQTSSQATEENNDLGKTTEYFTASLTSGDALFIPADWSLQQETSNDYISLEFYWNLESNADSTSSPECGDQLTKDFLRISFPEDPRIDLLSVIEFDELHHFIKEYYLSPKSMDFQNFMAVLSTEDHLVGMPEWDEESRDIAREMFLQMDYNGDGVLSKEDFSSIIKKELRLLAGRLEDRLADFEDIREDAKAERKGGSLAEERKKVSNNLDDIKKFIEDGFGEIIGDIHALNAKEALTTEANAEMTEDKRIENLLKYYKEQISKDEL</sequence>
<feature type="coiled-coil region" evidence="2">
    <location>
        <begin position="217"/>
        <end position="244"/>
    </location>
</feature>
<accession>A0A8X6MQ07</accession>
<dbReference type="InterPro" id="IPR018247">
    <property type="entry name" value="EF_Hand_1_Ca_BS"/>
</dbReference>
<reference evidence="4" key="1">
    <citation type="submission" date="2020-08" db="EMBL/GenBank/DDBJ databases">
        <title>Multicomponent nature underlies the extraordinary mechanical properties of spider dragline silk.</title>
        <authorList>
            <person name="Kono N."/>
            <person name="Nakamura H."/>
            <person name="Mori M."/>
            <person name="Yoshida Y."/>
            <person name="Ohtoshi R."/>
            <person name="Malay A.D."/>
            <person name="Moran D.A.P."/>
            <person name="Tomita M."/>
            <person name="Numata K."/>
            <person name="Arakawa K."/>
        </authorList>
    </citation>
    <scope>NUCLEOTIDE SEQUENCE</scope>
</reference>
<comment type="caution">
    <text evidence="4">The sequence shown here is derived from an EMBL/GenBank/DDBJ whole genome shotgun (WGS) entry which is preliminary data.</text>
</comment>
<organism evidence="4 5">
    <name type="scientific">Nephila pilipes</name>
    <name type="common">Giant wood spider</name>
    <name type="synonym">Nephila maculata</name>
    <dbReference type="NCBI Taxonomy" id="299642"/>
    <lineage>
        <taxon>Eukaryota</taxon>
        <taxon>Metazoa</taxon>
        <taxon>Ecdysozoa</taxon>
        <taxon>Arthropoda</taxon>
        <taxon>Chelicerata</taxon>
        <taxon>Arachnida</taxon>
        <taxon>Araneae</taxon>
        <taxon>Araneomorphae</taxon>
        <taxon>Entelegynae</taxon>
        <taxon>Araneoidea</taxon>
        <taxon>Nephilidae</taxon>
        <taxon>Nephila</taxon>
    </lineage>
</organism>
<dbReference type="OrthoDB" id="415358at2759"/>